<keyword evidence="2" id="KW-0547">Nucleotide-binding</keyword>
<evidence type="ECO:0000256" key="3">
    <source>
        <dbReference type="ARBA" id="ARBA00022801"/>
    </source>
</evidence>
<dbReference type="PROSITE" id="PS51194">
    <property type="entry name" value="HELICASE_CTER"/>
    <property type="match status" value="1"/>
</dbReference>
<dbReference type="InterPro" id="IPR011545">
    <property type="entry name" value="DEAD/DEAH_box_helicase_dom"/>
</dbReference>
<comment type="catalytic activity">
    <reaction evidence="8">
        <text>ATP + H2O = ADP + phosphate + H(+)</text>
        <dbReference type="Rhea" id="RHEA:13065"/>
        <dbReference type="ChEBI" id="CHEBI:15377"/>
        <dbReference type="ChEBI" id="CHEBI:15378"/>
        <dbReference type="ChEBI" id="CHEBI:30616"/>
        <dbReference type="ChEBI" id="CHEBI:43474"/>
        <dbReference type="ChEBI" id="CHEBI:456216"/>
        <dbReference type="EC" id="3.6.4.13"/>
    </reaction>
</comment>
<dbReference type="Pfam" id="PF00271">
    <property type="entry name" value="Helicase_C"/>
    <property type="match status" value="1"/>
</dbReference>
<dbReference type="GO" id="GO:0016787">
    <property type="term" value="F:hydrolase activity"/>
    <property type="evidence" value="ECO:0007669"/>
    <property type="project" value="UniProtKB-KW"/>
</dbReference>
<feature type="domain" description="Helicase C-terminal" evidence="11">
    <location>
        <begin position="320"/>
        <end position="475"/>
    </location>
</feature>
<keyword evidence="3" id="KW-0378">Hydrolase</keyword>
<dbReference type="CDD" id="cd17967">
    <property type="entry name" value="DEADc_DDX3_DDX4"/>
    <property type="match status" value="1"/>
</dbReference>
<accession>A0AAW2PR56</accession>
<keyword evidence="5" id="KW-0067">ATP-binding</keyword>
<evidence type="ECO:0000256" key="6">
    <source>
        <dbReference type="ARBA" id="ARBA00022884"/>
    </source>
</evidence>
<dbReference type="SMART" id="SM00490">
    <property type="entry name" value="HELICc"/>
    <property type="match status" value="1"/>
</dbReference>
<dbReference type="FunFam" id="3.40.50.300:FF:000397">
    <property type="entry name" value="Probable ATP-dependent RNA helicase DDX4"/>
    <property type="match status" value="1"/>
</dbReference>
<dbReference type="EC" id="3.6.4.13" evidence="1"/>
<proteinExistence type="inferred from homology"/>
<dbReference type="PANTHER" id="PTHR47958">
    <property type="entry name" value="ATP-DEPENDENT RNA HELICASE DBP3"/>
    <property type="match status" value="1"/>
</dbReference>
<feature type="short sequence motif" description="Q motif" evidence="9">
    <location>
        <begin position="77"/>
        <end position="106"/>
    </location>
</feature>
<sequence length="583" mass="63935">MSRPWFTDSRTRSTLQTLPNRSSFVPRISKKTEGLLGFTSRGEEREYQESHKTNSVAAAYDDVPVEATGRDIPPHVTSFEEMGFSTNALTDNIRRCKYVKPTPIQSYAIPVAMAGRDLMACAQTGSGKTAAFCFPIINGVMDMQRRKMFVNHSAASGIACPVALILAPTRELSCQIHEVAKTFSYQTGVKVVVAYGGAPAVQQLRNLDKGVDILVATPGRLVDFIERGKISLRNVKYLALDEADRMLDMGFEHQVRKIVQQMEMPQPGARQTMLFSATFPAEIQRLASDFLSNYIFLAAGKVGSSSDLIVQRVEFVPDVDKRDHLVNLLRPGKTNKTPSEDALTLVFVETKRAADALECWLSRKGFPSTAIHGDKIQMERERALRLFRSGRTPILVATDVAARGLDIPHVAHVINFDLPRAVDDYVHRIGRTGRAGKSGLATAFFSEKNAPLAKALVELMQETNQEIPEWLNKYAKTTYNGGCSGRSSGHGCSKFGGYDYRSGADCKNSNDFRSQHVDKALPPYAVTSSSSISAYNDCNASTSDPIAYNLPYAADTSAPTAGSYGLGPYNHLYNGTVVATGWE</sequence>
<comment type="similarity">
    <text evidence="7">Belongs to the DEAD box helicase family. DDX3/DED1 subfamily.</text>
</comment>
<dbReference type="InterPro" id="IPR044763">
    <property type="entry name" value="Ded1/Dbp1_DEADc"/>
</dbReference>
<feature type="domain" description="Helicase ATP-binding" evidence="10">
    <location>
        <begin position="109"/>
        <end position="297"/>
    </location>
</feature>
<gene>
    <name evidence="13" type="ORF">Sangu_0691700</name>
</gene>
<feature type="domain" description="DEAD-box RNA helicase Q" evidence="12">
    <location>
        <begin position="77"/>
        <end position="106"/>
    </location>
</feature>
<reference evidence="13" key="2">
    <citation type="journal article" date="2024" name="Plant">
        <title>Genomic evolution and insights into agronomic trait innovations of Sesamum species.</title>
        <authorList>
            <person name="Miao H."/>
            <person name="Wang L."/>
            <person name="Qu L."/>
            <person name="Liu H."/>
            <person name="Sun Y."/>
            <person name="Le M."/>
            <person name="Wang Q."/>
            <person name="Wei S."/>
            <person name="Zheng Y."/>
            <person name="Lin W."/>
            <person name="Duan Y."/>
            <person name="Cao H."/>
            <person name="Xiong S."/>
            <person name="Wang X."/>
            <person name="Wei L."/>
            <person name="Li C."/>
            <person name="Ma Q."/>
            <person name="Ju M."/>
            <person name="Zhao R."/>
            <person name="Li G."/>
            <person name="Mu C."/>
            <person name="Tian Q."/>
            <person name="Mei H."/>
            <person name="Zhang T."/>
            <person name="Gao T."/>
            <person name="Zhang H."/>
        </authorList>
    </citation>
    <scope>NUCLEOTIDE SEQUENCE</scope>
    <source>
        <strain evidence="13">G01</strain>
    </source>
</reference>
<keyword evidence="6" id="KW-0694">RNA-binding</keyword>
<dbReference type="SMART" id="SM00487">
    <property type="entry name" value="DEXDc"/>
    <property type="match status" value="1"/>
</dbReference>
<evidence type="ECO:0000259" key="10">
    <source>
        <dbReference type="PROSITE" id="PS51192"/>
    </source>
</evidence>
<evidence type="ECO:0000256" key="7">
    <source>
        <dbReference type="ARBA" id="ARBA00024358"/>
    </source>
</evidence>
<dbReference type="AlphaFoldDB" id="A0AAW2PR56"/>
<reference evidence="13" key="1">
    <citation type="submission" date="2020-06" db="EMBL/GenBank/DDBJ databases">
        <authorList>
            <person name="Li T."/>
            <person name="Hu X."/>
            <person name="Zhang T."/>
            <person name="Song X."/>
            <person name="Zhang H."/>
            <person name="Dai N."/>
            <person name="Sheng W."/>
            <person name="Hou X."/>
            <person name="Wei L."/>
        </authorList>
    </citation>
    <scope>NUCLEOTIDE SEQUENCE</scope>
    <source>
        <strain evidence="13">G01</strain>
        <tissue evidence="13">Leaf</tissue>
    </source>
</reference>
<dbReference type="FunFam" id="3.40.50.300:FF:000008">
    <property type="entry name" value="ATP-dependent RNA helicase RhlB"/>
    <property type="match status" value="1"/>
</dbReference>
<dbReference type="GO" id="GO:0003724">
    <property type="term" value="F:RNA helicase activity"/>
    <property type="evidence" value="ECO:0007669"/>
    <property type="project" value="UniProtKB-EC"/>
</dbReference>
<dbReference type="Gene3D" id="3.40.50.300">
    <property type="entry name" value="P-loop containing nucleotide triphosphate hydrolases"/>
    <property type="match status" value="2"/>
</dbReference>
<dbReference type="InterPro" id="IPR014001">
    <property type="entry name" value="Helicase_ATP-bd"/>
</dbReference>
<evidence type="ECO:0000313" key="13">
    <source>
        <dbReference type="EMBL" id="KAL0358423.1"/>
    </source>
</evidence>
<dbReference type="GO" id="GO:0005524">
    <property type="term" value="F:ATP binding"/>
    <property type="evidence" value="ECO:0007669"/>
    <property type="project" value="UniProtKB-KW"/>
</dbReference>
<evidence type="ECO:0000259" key="12">
    <source>
        <dbReference type="PROSITE" id="PS51195"/>
    </source>
</evidence>
<comment type="caution">
    <text evidence="13">The sequence shown here is derived from an EMBL/GenBank/DDBJ whole genome shotgun (WGS) entry which is preliminary data.</text>
</comment>
<dbReference type="CDD" id="cd18787">
    <property type="entry name" value="SF2_C_DEAD"/>
    <property type="match status" value="1"/>
</dbReference>
<evidence type="ECO:0000259" key="11">
    <source>
        <dbReference type="PROSITE" id="PS51194"/>
    </source>
</evidence>
<organism evidence="13">
    <name type="scientific">Sesamum angustifolium</name>
    <dbReference type="NCBI Taxonomy" id="2727405"/>
    <lineage>
        <taxon>Eukaryota</taxon>
        <taxon>Viridiplantae</taxon>
        <taxon>Streptophyta</taxon>
        <taxon>Embryophyta</taxon>
        <taxon>Tracheophyta</taxon>
        <taxon>Spermatophyta</taxon>
        <taxon>Magnoliopsida</taxon>
        <taxon>eudicotyledons</taxon>
        <taxon>Gunneridae</taxon>
        <taxon>Pentapetalae</taxon>
        <taxon>asterids</taxon>
        <taxon>lamiids</taxon>
        <taxon>Lamiales</taxon>
        <taxon>Pedaliaceae</taxon>
        <taxon>Sesamum</taxon>
    </lineage>
</organism>
<dbReference type="EMBL" id="JACGWK010000004">
    <property type="protein sequence ID" value="KAL0358423.1"/>
    <property type="molecule type" value="Genomic_DNA"/>
</dbReference>
<evidence type="ECO:0000256" key="4">
    <source>
        <dbReference type="ARBA" id="ARBA00022806"/>
    </source>
</evidence>
<dbReference type="GO" id="GO:0003723">
    <property type="term" value="F:RNA binding"/>
    <property type="evidence" value="ECO:0007669"/>
    <property type="project" value="UniProtKB-KW"/>
</dbReference>
<dbReference type="SUPFAM" id="SSF52540">
    <property type="entry name" value="P-loop containing nucleoside triphosphate hydrolases"/>
    <property type="match status" value="1"/>
</dbReference>
<evidence type="ECO:0000256" key="5">
    <source>
        <dbReference type="ARBA" id="ARBA00022840"/>
    </source>
</evidence>
<evidence type="ECO:0000256" key="9">
    <source>
        <dbReference type="PROSITE-ProRule" id="PRU00552"/>
    </source>
</evidence>
<protein>
    <recommendedName>
        <fullName evidence="1">RNA helicase</fullName>
        <ecNumber evidence="1">3.6.4.13</ecNumber>
    </recommendedName>
</protein>
<dbReference type="InterPro" id="IPR001650">
    <property type="entry name" value="Helicase_C-like"/>
</dbReference>
<name>A0AAW2PR56_9LAMI</name>
<evidence type="ECO:0000256" key="2">
    <source>
        <dbReference type="ARBA" id="ARBA00022741"/>
    </source>
</evidence>
<dbReference type="PROSITE" id="PS51195">
    <property type="entry name" value="Q_MOTIF"/>
    <property type="match status" value="1"/>
</dbReference>
<evidence type="ECO:0000256" key="1">
    <source>
        <dbReference type="ARBA" id="ARBA00012552"/>
    </source>
</evidence>
<dbReference type="PROSITE" id="PS51192">
    <property type="entry name" value="HELICASE_ATP_BIND_1"/>
    <property type="match status" value="1"/>
</dbReference>
<dbReference type="Pfam" id="PF00270">
    <property type="entry name" value="DEAD"/>
    <property type="match status" value="1"/>
</dbReference>
<dbReference type="InterPro" id="IPR014014">
    <property type="entry name" value="RNA_helicase_DEAD_Q_motif"/>
</dbReference>
<keyword evidence="4 13" id="KW-0347">Helicase</keyword>
<dbReference type="InterPro" id="IPR027417">
    <property type="entry name" value="P-loop_NTPase"/>
</dbReference>
<evidence type="ECO:0000256" key="8">
    <source>
        <dbReference type="ARBA" id="ARBA00047984"/>
    </source>
</evidence>